<accession>A0A848HEC6</accession>
<feature type="domain" description="DUF4387" evidence="1">
    <location>
        <begin position="9"/>
        <end position="104"/>
    </location>
</feature>
<keyword evidence="3" id="KW-1185">Reference proteome</keyword>
<gene>
    <name evidence="2" type="ORF">HHL11_33640</name>
</gene>
<dbReference type="InterPro" id="IPR025496">
    <property type="entry name" value="DUF4387"/>
</dbReference>
<evidence type="ECO:0000259" key="1">
    <source>
        <dbReference type="Pfam" id="PF14330"/>
    </source>
</evidence>
<name>A0A848HEC6_9BURK</name>
<dbReference type="RefSeq" id="WP_169423063.1">
    <property type="nucleotide sequence ID" value="NZ_JABBFX010000008.1"/>
</dbReference>
<dbReference type="AlphaFoldDB" id="A0A848HEC6"/>
<dbReference type="Proteomes" id="UP000541185">
    <property type="component" value="Unassembled WGS sequence"/>
</dbReference>
<evidence type="ECO:0000313" key="3">
    <source>
        <dbReference type="Proteomes" id="UP000541185"/>
    </source>
</evidence>
<evidence type="ECO:0000313" key="2">
    <source>
        <dbReference type="EMBL" id="NML48727.1"/>
    </source>
</evidence>
<dbReference type="Pfam" id="PF14330">
    <property type="entry name" value="DUF4387"/>
    <property type="match status" value="1"/>
</dbReference>
<reference evidence="2 3" key="1">
    <citation type="submission" date="2020-04" db="EMBL/GenBank/DDBJ databases">
        <title>Ramlibacter sp. G-1-2-2 isolated from soil.</title>
        <authorList>
            <person name="Dahal R.H."/>
        </authorList>
    </citation>
    <scope>NUCLEOTIDE SEQUENCE [LARGE SCALE GENOMIC DNA]</scope>
    <source>
        <strain evidence="2 3">G-1-2-2</strain>
    </source>
</reference>
<comment type="caution">
    <text evidence="2">The sequence shown here is derived from an EMBL/GenBank/DDBJ whole genome shotgun (WGS) entry which is preliminary data.</text>
</comment>
<sequence>MTQRDPVRLRELAHIVRSKNAGPTMLTLDVFFNDAAAYERAAGSAALASGAVAALYEVAPGAVQRYLLPQLHAIKFSMPRKLCAGTPGDGDLYGAQQHGPLLEVLL</sequence>
<dbReference type="EMBL" id="JABBFX010000008">
    <property type="protein sequence ID" value="NML48727.1"/>
    <property type="molecule type" value="Genomic_DNA"/>
</dbReference>
<proteinExistence type="predicted"/>
<organism evidence="2 3">
    <name type="scientific">Ramlibacter agri</name>
    <dbReference type="NCBI Taxonomy" id="2728837"/>
    <lineage>
        <taxon>Bacteria</taxon>
        <taxon>Pseudomonadati</taxon>
        <taxon>Pseudomonadota</taxon>
        <taxon>Betaproteobacteria</taxon>
        <taxon>Burkholderiales</taxon>
        <taxon>Comamonadaceae</taxon>
        <taxon>Ramlibacter</taxon>
    </lineage>
</organism>
<protein>
    <submittedName>
        <fullName evidence="2">DUF4387 domain-containing protein</fullName>
    </submittedName>
</protein>